<feature type="region of interest" description="Disordered" evidence="1">
    <location>
        <begin position="92"/>
        <end position="139"/>
    </location>
</feature>
<dbReference type="InParanoid" id="D3AW83"/>
<comment type="caution">
    <text evidence="4">The sequence shown here is derived from an EMBL/GenBank/DDBJ whole genome shotgun (WGS) entry which is preliminary data.</text>
</comment>
<protein>
    <recommendedName>
        <fullName evidence="3">EGF-like domain-containing protein</fullName>
    </recommendedName>
</protein>
<dbReference type="Pfam" id="PF23033">
    <property type="entry name" value="DUF7034"/>
    <property type="match status" value="2"/>
</dbReference>
<dbReference type="InterPro" id="IPR055463">
    <property type="entry name" value="DUF7035"/>
</dbReference>
<keyword evidence="2" id="KW-1133">Transmembrane helix</keyword>
<evidence type="ECO:0000259" key="3">
    <source>
        <dbReference type="PROSITE" id="PS01186"/>
    </source>
</evidence>
<dbReference type="PANTHER" id="PTHR31378:SF17">
    <property type="match status" value="1"/>
</dbReference>
<feature type="domain" description="EGF-like" evidence="3">
    <location>
        <begin position="4479"/>
        <end position="4490"/>
    </location>
</feature>
<dbReference type="EMBL" id="ADBJ01000002">
    <property type="protein sequence ID" value="EFA86556.1"/>
    <property type="molecule type" value="Genomic_DNA"/>
</dbReference>
<reference evidence="4 5" key="1">
    <citation type="journal article" date="2011" name="Genome Res.">
        <title>Phylogeny-wide analysis of social amoeba genomes highlights ancient origins for complex intercellular communication.</title>
        <authorList>
            <person name="Heidel A.J."/>
            <person name="Lawal H.M."/>
            <person name="Felder M."/>
            <person name="Schilde C."/>
            <person name="Helps N.R."/>
            <person name="Tunggal B."/>
            <person name="Rivero F."/>
            <person name="John U."/>
            <person name="Schleicher M."/>
            <person name="Eichinger L."/>
            <person name="Platzer M."/>
            <person name="Noegel A.A."/>
            <person name="Schaap P."/>
            <person name="Gloeckner G."/>
        </authorList>
    </citation>
    <scope>NUCLEOTIDE SEQUENCE [LARGE SCALE GENOMIC DNA]</scope>
    <source>
        <strain evidence="5">ATCC 26659 / Pp 5 / PN500</strain>
    </source>
</reference>
<dbReference type="PROSITE" id="PS01186">
    <property type="entry name" value="EGF_2"/>
    <property type="match status" value="3"/>
</dbReference>
<feature type="compositionally biased region" description="Low complexity" evidence="1">
    <location>
        <begin position="95"/>
        <end position="104"/>
    </location>
</feature>
<feature type="compositionally biased region" description="Low complexity" evidence="1">
    <location>
        <begin position="244"/>
        <end position="266"/>
    </location>
</feature>
<dbReference type="Pfam" id="PF23034">
    <property type="entry name" value="DUF7035"/>
    <property type="match status" value="3"/>
</dbReference>
<dbReference type="RefSeq" id="XP_020438661.1">
    <property type="nucleotide sequence ID" value="XM_020571387.1"/>
</dbReference>
<accession>D3AW83</accession>
<organism evidence="4 5">
    <name type="scientific">Heterostelium pallidum (strain ATCC 26659 / Pp 5 / PN500)</name>
    <name type="common">Cellular slime mold</name>
    <name type="synonym">Polysphondylium pallidum</name>
    <dbReference type="NCBI Taxonomy" id="670386"/>
    <lineage>
        <taxon>Eukaryota</taxon>
        <taxon>Amoebozoa</taxon>
        <taxon>Evosea</taxon>
        <taxon>Eumycetozoa</taxon>
        <taxon>Dictyostelia</taxon>
        <taxon>Acytosteliales</taxon>
        <taxon>Acytosteliaceae</taxon>
        <taxon>Heterostelium</taxon>
    </lineage>
</organism>
<feature type="region of interest" description="Disordered" evidence="1">
    <location>
        <begin position="214"/>
        <end position="266"/>
    </location>
</feature>
<sequence length="4775" mass="532727">MDDLFSDSLEDNKHQQNQQQQQQQHQNQHLSDNLLDTSFDDYEEINFLSQSGSGMNNNNTANNLSGYRPSPISSDSIKLNFQFDDSDFEPIVTPQQQQQQQQQQHSNNNSSFIKSPTRIANQNNHDDYDDDDNDEFRNDIIDSLPTTTETILIDEPLIPSLSPNQTSQQQQQQSNNKSPNQSNSKSPNQSSTNSVSPLNSFISSFTSTSFFGNNNKDKDKDNHNNEISSSSNSSLIDESKDDTTSSSSLNYQNDDNNNNNHNNNKSNILRQQLNSSAANLINIGGNAIKKALNTTQSILHMSTDMFWNDIGDEAPGTQEDTGEFEKWLKLGEDISLHCWTKRLDHQFPEHKAFQVSIGQGFKLMGLGYRMWKYVKRENSAGRVPIMDPFNIPKPGPVMGVPIGGIGSGSITRGWRGDFVRWNLKNGMVNSEVVDANKFSVYIKMEEQQSQPLSTKRATVLCPGKPKSNFALDVWNWSLKGDRSSYFGQFPRAWTVYEEPHQDVRLVCKQVSPVIPNNYKESSYPCGVFVWKIENTASTDAEVSLMFTWQNSDGTAVDQAGGHHNKRFKYTDEQGRSINGVTLTTNRDLKSSVDPKKVYQDPLELSIGVRDDADVQFSFVSRFETTNRLEAANLWYSFNKSGVLDNSEDSRPSAPKKPIGAAIAAKVLVKAGTTREVAFSVAWDTPVCRFNSGSGYYRRYTKFFGTAGNNSQRIACDAVYNYRKWEEEIVRWQHPILSDPSLPTFYKQAIFNELYYFVDGGTVWTHGAPDDQPNQKKIVSKFQQEDLNDPNYIGRFAYLESVDYLMYNTYDVHFYASFALAMLWPRLELSLQTDFADATLLDYSDTQVECIQTGKNMPRKVRGAVPHDLGNPGEDPWKRVNAYHIQDVSRWKDLPSKFVLQIYRDYLINGNDRTFLLQMWGVVEEVIRRAFEYDIDIDGVIDNEGVPDQTYDAWSALGCSAYSGGLWLAAVKVASEMARILGLKEDETVYKKIFEKGKKSYSTKLWNGHYFNYDSSKNPHFDSIMSDQLAGHWYLLACGLPSYITLDQALSSLSIINEYNVKSYSNGSCGAVNGMRPEGGPDTTSLQSCEVWIGTSYGLASTMLLHFMDNEAWELIKGLVDSTYNKWGFQYQTPEAWDQNGLYRAGTYMRPLAICVYSTDVIWSANNGSDFDSLGLCNVNYYVGVKSNASLANLQLVLGNAVNITRRTVILGVNDSFVYQLNSNFLEGNTNVTITIGIGRDNTTTFLNIPCKKPDFRVKPEFVSAILSPNGQYIATFKNMNGLVYNVVPVRSDCYSSGVLSGNSGSIVKLTMDIIPSALCNYTIPFNVAIYHNNANIKNITLPPIFSASPDTLLVIYYKSIMEPQTAVVAKSGVLISAERGVYSLIYVNGYVASRVGNIDYFGLIQLSPIPFLKYNVSTIGNKNENFEFRLNITDYMPTELTNLFSFVYAGNNTIGYLLLSDLSQYKGSLILSRSLRPDINLNYPVGIGYGTIKKCKFNLPFEISHNSPQENITLSPRYETVSRDLLLQQSPNKDIIPPSLNSFTIIPFGVKSFIIQVNVTDDLSGFYSLEQTIPFPFRVTQRDIVLRDSTNGIYEKEVTIPNGIDNDIFSFTVSDFAGNFIKIGSDEMIGNFQRIPRIPFPISYTIDNIVAFKFKDNILNVTGTSMSSSLFFVLDNNNIDYQPTLTMIIGRYGGNFIKKTFTGYWNSMIQSYQIDFTIQKNFNSGPFDFYLESKTFITKDVLLFKFGQNNVDLNIISNQIDMIPPKITKSIVYGGINFIGWLITIEDSINGLSEAYINVTSDLDLLPRQFKFTPANLTSGSKFSGTYQISIPFNSESVSETYSFANGIKLIDEGGNIAESIYLNPNSIFDPFGYQYSSFIPNLIALNASISNTKNDTVAPSIVNVRDKWVLGNRNILYSCNFTSIDLESGISYRHIPVLYLSTYDSDITAPFEVIPINKTHANYTISVEIPRRFVNQGYFVRSSIYGVVDNVYIHSSLYMVSALTDPNPYDLKTVVIESASDISTDGGVITLYGNGFGNDTNNTKVSYISRGGSLNSLTSSLTTFTRLITTIPAFGNNQYIDIIVDNSSPYRIIPTLKPTPTSTPTPTNTIPPSCPNSCLPNGECTSSGCKCKSGWVGTGCSFSLIDVVTHVNSTTPTTIQNDKNSDFLSLVSIDSIRELDSSGNVIERFDIKDRWSVDNFTTPISSKYIFSRQISNNRTTIINVTLEYFESDSNYTFGNQEYTIYKSSMKYSVVIDRYSFKDKLNTLQLVMNTSISTSDTNNLCSSSEITGNGVQYLNLRLGDKVLSARFINYGVIDYKVQSVNNIVLESSGDSNNGVKSSLIAMNIPNFDSLAWLDPDFSLLVDQNQDKSNNVWKPQTTLDTFGYCDVEFYVGFNMNVTSGDSFSFSVGAPIILKKMYLKTDGYYYYTKAHFNEGNFNISLKLITQQATIESFLIVPCIRPNFNIKPEILKSTVTQYGQYIMTFKNLNGLVYNVVPADNNCYSSGVLSGHDGSIGKLTIDIYPSQLCNYTIPFNISINYFNATLLQSVIPPPYTLDSSIAISSFSATINIDPQTALFAKMGSFVKATKVNSLIYFNGNILSRVGNLDYFGFVQVLPTISSLIIVEVIGKEYSSFNSTFYMTDYRPTIFKPISFTLSAYPLGYVSIPGQSITKDSLYLTKDLRPDINLNYPVGIATGTIKNFDLKYPIGVSLNSPGEIVAINSRYENSKSSLSIPSVASPKDTVPPSLNSFTIIPFIGVKSFIIQVNVTDDLSGFYSLEQISPFPFRVTQRDIVLGNSKNGIYEKEVTIPTGIDNDIFSFTVSDLAGNLIIVGSDEMIGNFQRIPRIPFPISYTIDNIVAFKFKDNILNVTGTSMSSSLFFVLDNNNIDYQPTFTMIIGRYGGNFIKKTFTGYWNSMIQSYQIDFTIQKNFNSGPFDFYLESKTFITKDVLLFKFGQNNVDLNIISNQIDMIPPKITKSIVYGGTNFIGWLITIEDSINGLSEAYINVTSDLDLLPRQFKFTPANLTSGSKFSGTYQISIPFNSESVSETYSFANGIKLIDEGGNIAESIYLNPNSIFDPFGYQYSSLISNNISLNATLLNDKNNDTVTPSISINNFYWGTLIDKPQFNSSDISTDGGVITLYGNGFGNDTSNTKVNYIPPGGSLHALTSSLTTFTRLITTIPAFDSNQYIDIIVKNSMPYRIIPKLKPTPTPTPTSTPTPTNTIAPSCPNSCLPNGECTSNGCKCKSGWVGTGCSFSLIDVVTHVNSTTPTTIQNDKNSDFLSLVSIDSIRELDSSGNVIERFDIKDHWSVDNFTTPVSSKYIFSRQISNNRTTIINVTLEYFESDSNYTFGNQEYTIYKSSMKYSVVIDRYSFKDKLNTLQLVMNTSISTSDTNNLCSSSEITGNGVQYLNLRLGDKVLSARFINYGVIDYKVQSVNNIVLESSGDSNNGVKSSLIAMNIPNFDSLAWLDPDFSLLVDQNQDKCKSSGLTTSQIIGIAIGSALFLVSKNVWKPQTTLDTFGYCDVEFYVGFNMNVSYGLFSFSVSYTQEKNRLVTLKNDRYYYWINTYFNEGNINMSLQLVTQQATIESFLIVPCIRPNFNIKPEILKSTVTQYGQYIMTFKNLNGLVYNVVPADNNCYSSGVLSGHDGSIGKLTIDIYPSQLCNYTIPFNISINYFNATLLEVEMPPPFNQDSIVSIRSYNISKSIDPQTALFTKIGSFSQTNKVNSLIYFNGNITTRVGNLDYFGLAQVIPTPSSPIKVEIIGNKYSIFDSNFFMTEYIPTTFIAFSFKWVTYPLGHVSIPVQSITKDSLYISRNLRPDIDLNYPVGIATGTIKNFALKYPIAITLYSPGERIAINSRYENSSSSVLLLPVAPTMDTIPPSLNSFTIFPFIGVKSFIIQVNVTDDLSGFYSLEQINPFPFRITQRDIVLGNSTNGIYEKEVTIPYGIDNDIFSFTIYDIAGNFIIVGSDEMIGNFQRIPRIPFPISYTIDNIVAFKFKDNILNVTGTSMSSSLFFVLDNNNIDYQPTLTMIIGRYGGNFIKKTFTGYWNSMIQSYQIDFTIQKNFNSGPFDFYLESKTFITKDVLLFKFGQNNVDLNIISNQIDMIPPKITKSIVYGGINFIGWLITIEDSINGLSEAYINVTSDLDLLPRQFKFTPANLTSGSKFSGTYQISIPFNSESVSETYSFANGIKLIDEGGNIAESIYSNPNSIFDPFGYQYSSLISNNISLNASIINSRSDSISPTIIIDSWGLNSNLEIPQFNCNFTSFDLESGISYRHIPVLCISTYDQNMIVPFEVIPINKTHATYSISANIPRRFALPGYSIQITIFGVVDNSYNHASYDGFNAANSFPFNLGNIIIESASDISTDGGVITLYGNGFGNDTSNTRVNYIPPGGSLHALTSSLTTFTRLITTIPAFDSNQYIDIIVENSMPYRIIPTLKPTPTPTSTPTPTNTIPPSCPNSCLPNGECTSNGCKCKSGWVGTGCSFSLIDVVTHVNSTTPTTIQNDKNSDFLSLVSIDSIRELDSSGNVIERFDIKDHWSVDNFTTPISSKYIFSRQISNNRTTIINVTLEYFESDSNYTFGNQEYTIYKSSMKYSVVIDRYSFKDKLNTLQLVMNTSISTSDTNNLCSSSEITGNGVQYLNLRLGDKVLSARFINYGVIDYKVQSVNNIVLESSGDSNNGVKSSLIAMNIPNFDSLAWLDPDFSLLVDQNQDKCKSSGLTTSQIIGIAIGSALFLVCITIAIVIVLKKRYSFHFKKGINMVNLESTNK</sequence>
<dbReference type="Pfam" id="PF22933">
    <property type="entry name" value="ComC_SSD"/>
    <property type="match status" value="3"/>
</dbReference>
<feature type="region of interest" description="Disordered" evidence="1">
    <location>
        <begin position="158"/>
        <end position="198"/>
    </location>
</feature>
<feature type="compositionally biased region" description="Basic and acidic residues" evidence="1">
    <location>
        <begin position="215"/>
        <end position="224"/>
    </location>
</feature>
<dbReference type="GO" id="GO:0004553">
    <property type="term" value="F:hydrolase activity, hydrolyzing O-glycosyl compounds"/>
    <property type="evidence" value="ECO:0007669"/>
    <property type="project" value="InterPro"/>
</dbReference>
<name>D3AW83_HETP5</name>
<dbReference type="InterPro" id="IPR024462">
    <property type="entry name" value="GH116_N"/>
</dbReference>
<keyword evidence="5" id="KW-1185">Reference proteome</keyword>
<dbReference type="InterPro" id="IPR000742">
    <property type="entry name" value="EGF"/>
</dbReference>
<dbReference type="InterPro" id="IPR055462">
    <property type="entry name" value="DUF7034"/>
</dbReference>
<dbReference type="InterPro" id="IPR008928">
    <property type="entry name" value="6-hairpin_glycosidase_sf"/>
</dbReference>
<dbReference type="SUPFAM" id="SSF48208">
    <property type="entry name" value="Six-hairpin glycosidases"/>
    <property type="match status" value="1"/>
</dbReference>
<dbReference type="STRING" id="670386.D3AW83"/>
<feature type="compositionally biased region" description="Polar residues" evidence="1">
    <location>
        <begin position="105"/>
        <end position="120"/>
    </location>
</feature>
<dbReference type="Pfam" id="PF12215">
    <property type="entry name" value="Glyco_hydr_116N"/>
    <property type="match status" value="1"/>
</dbReference>
<feature type="domain" description="EGF-like" evidence="3">
    <location>
        <begin position="2130"/>
        <end position="2141"/>
    </location>
</feature>
<evidence type="ECO:0000313" key="5">
    <source>
        <dbReference type="Proteomes" id="UP000001396"/>
    </source>
</evidence>
<dbReference type="Pfam" id="PF04685">
    <property type="entry name" value="DUF608"/>
    <property type="match status" value="1"/>
</dbReference>
<gene>
    <name evidence="4" type="ORF">PPL_00357</name>
</gene>
<dbReference type="GO" id="GO:0005975">
    <property type="term" value="P:carbohydrate metabolic process"/>
    <property type="evidence" value="ECO:0007669"/>
    <property type="project" value="InterPro"/>
</dbReference>
<evidence type="ECO:0000256" key="2">
    <source>
        <dbReference type="SAM" id="Phobius"/>
    </source>
</evidence>
<dbReference type="InterPro" id="IPR056645">
    <property type="entry name" value="DUF7743"/>
</dbReference>
<feature type="domain" description="EGF-like" evidence="3">
    <location>
        <begin position="3245"/>
        <end position="3256"/>
    </location>
</feature>
<dbReference type="Pfam" id="PF24893">
    <property type="entry name" value="DUF7743"/>
    <property type="match status" value="3"/>
</dbReference>
<evidence type="ECO:0000256" key="1">
    <source>
        <dbReference type="SAM" id="MobiDB-lite"/>
    </source>
</evidence>
<dbReference type="Gene3D" id="1.50.10.10">
    <property type="match status" value="1"/>
</dbReference>
<dbReference type="SMART" id="SM00181">
    <property type="entry name" value="EGF"/>
    <property type="match status" value="3"/>
</dbReference>
<feature type="compositionally biased region" description="Low complexity" evidence="1">
    <location>
        <begin position="15"/>
        <end position="29"/>
    </location>
</feature>
<dbReference type="InterPro" id="IPR054484">
    <property type="entry name" value="ComC_SSD"/>
</dbReference>
<evidence type="ECO:0000313" key="4">
    <source>
        <dbReference type="EMBL" id="EFA86556.1"/>
    </source>
</evidence>
<feature type="compositionally biased region" description="Low complexity" evidence="1">
    <location>
        <begin position="162"/>
        <end position="198"/>
    </location>
</feature>
<dbReference type="PANTHER" id="PTHR31378">
    <property type="entry name" value="EGF-LIKE DOMAIN-CONTAINING PROTEIN-RELATED-RELATED"/>
    <property type="match status" value="1"/>
</dbReference>
<feature type="transmembrane region" description="Helical" evidence="2">
    <location>
        <begin position="4731"/>
        <end position="4753"/>
    </location>
</feature>
<dbReference type="Proteomes" id="UP000001396">
    <property type="component" value="Unassembled WGS sequence"/>
</dbReference>
<dbReference type="InterPro" id="IPR012341">
    <property type="entry name" value="6hp_glycosidase-like_sf"/>
</dbReference>
<feature type="compositionally biased region" description="Low complexity" evidence="1">
    <location>
        <begin position="225"/>
        <end position="236"/>
    </location>
</feature>
<keyword evidence="2" id="KW-0472">Membrane</keyword>
<dbReference type="GeneID" id="31355891"/>
<feature type="region of interest" description="Disordered" evidence="1">
    <location>
        <begin position="1"/>
        <end position="69"/>
    </location>
</feature>
<dbReference type="InterPro" id="IPR006775">
    <property type="entry name" value="GH116_catalytic"/>
</dbReference>
<keyword evidence="2" id="KW-0812">Transmembrane</keyword>
<proteinExistence type="predicted"/>